<dbReference type="InterPro" id="IPR036330">
    <property type="entry name" value="Ost4p_sf"/>
</dbReference>
<protein>
    <recommendedName>
        <fullName evidence="3">Dolichyl-diphosphooligosaccharide--protein glycosyltransferase subunit 4</fullName>
    </recommendedName>
</protein>
<dbReference type="PANTHER" id="PTHR48164:SF1">
    <property type="entry name" value="DOLICHYL-DIPHOSPHOOLIGOSACCHARIDE--PROTEIN GLYCOSYLTRANSFERASE SUBUNIT 4"/>
    <property type="match status" value="1"/>
</dbReference>
<keyword evidence="4 9" id="KW-0812">Transmembrane</keyword>
<name>K7ARD6_PANTR</name>
<comment type="similarity">
    <text evidence="2">Belongs to the OST4 family.</text>
</comment>
<evidence type="ECO:0000256" key="4">
    <source>
        <dbReference type="ARBA" id="ARBA00022692"/>
    </source>
</evidence>
<dbReference type="Pfam" id="PF10215">
    <property type="entry name" value="Ost4"/>
    <property type="match status" value="1"/>
</dbReference>
<evidence type="ECO:0000256" key="2">
    <source>
        <dbReference type="ARBA" id="ARBA00007685"/>
    </source>
</evidence>
<reference evidence="10" key="1">
    <citation type="submission" date="2012-10" db="EMBL/GenBank/DDBJ databases">
        <title>De novo assembly of the reference chimpanzee transcriptome from NextGen mRNA sequences.</title>
        <authorList>
            <person name="Maudhoo M.D."/>
            <person name="Meehan D.T."/>
            <person name="Norgren R.B.Jr."/>
        </authorList>
    </citation>
    <scope>NUCLEOTIDE SEQUENCE</scope>
    <source>
        <tissue evidence="10">Smooth vascular</tissue>
    </source>
</reference>
<evidence type="ECO:0000256" key="3">
    <source>
        <dbReference type="ARBA" id="ARBA00017662"/>
    </source>
</evidence>
<keyword evidence="7 9" id="KW-1133">Transmembrane helix</keyword>
<comment type="subcellular location">
    <subcellularLocation>
        <location evidence="1">Endoplasmic reticulum membrane</location>
        <topology evidence="1">Single-pass type III membrane protein</topology>
    </subcellularLocation>
</comment>
<dbReference type="EMBL" id="GABF01001654">
    <property type="protein sequence ID" value="JAA20491.1"/>
    <property type="molecule type" value="mRNA"/>
</dbReference>
<evidence type="ECO:0000256" key="7">
    <source>
        <dbReference type="ARBA" id="ARBA00022989"/>
    </source>
</evidence>
<organism evidence="10">
    <name type="scientific">Pan troglodytes</name>
    <name type="common">Chimpanzee</name>
    <dbReference type="NCBI Taxonomy" id="9598"/>
    <lineage>
        <taxon>Eukaryota</taxon>
        <taxon>Metazoa</taxon>
        <taxon>Chordata</taxon>
        <taxon>Craniata</taxon>
        <taxon>Vertebrata</taxon>
        <taxon>Euteleostomi</taxon>
        <taxon>Mammalia</taxon>
        <taxon>Eutheria</taxon>
        <taxon>Euarchontoglires</taxon>
        <taxon>Primates</taxon>
        <taxon>Haplorrhini</taxon>
        <taxon>Catarrhini</taxon>
        <taxon>Hominidae</taxon>
        <taxon>Pan</taxon>
    </lineage>
</organism>
<dbReference type="GO" id="GO:0005789">
    <property type="term" value="C:endoplasmic reticulum membrane"/>
    <property type="evidence" value="ECO:0007669"/>
    <property type="project" value="UniProtKB-SubCell"/>
</dbReference>
<keyword evidence="5" id="KW-0256">Endoplasmic reticulum</keyword>
<proteinExistence type="evidence at transcript level"/>
<sequence length="51" mass="5599">MITDVQLAIFANMLGVSLFLLVVLYHYVAVNNPKNRNESGAFSAPGFQDIV</sequence>
<dbReference type="InterPro" id="IPR051307">
    <property type="entry name" value="OST4"/>
</dbReference>
<evidence type="ECO:0000256" key="1">
    <source>
        <dbReference type="ARBA" id="ARBA00004643"/>
    </source>
</evidence>
<dbReference type="AlphaFoldDB" id="K7ARD6"/>
<keyword evidence="10" id="KW-0808">Transferase</keyword>
<evidence type="ECO:0000256" key="8">
    <source>
        <dbReference type="ARBA" id="ARBA00023136"/>
    </source>
</evidence>
<keyword evidence="8 9" id="KW-0472">Membrane</keyword>
<dbReference type="GO" id="GO:0016740">
    <property type="term" value="F:transferase activity"/>
    <property type="evidence" value="ECO:0007669"/>
    <property type="project" value="UniProtKB-KW"/>
</dbReference>
<evidence type="ECO:0000313" key="10">
    <source>
        <dbReference type="EMBL" id="JAA20491.1"/>
    </source>
</evidence>
<feature type="transmembrane region" description="Helical" evidence="9">
    <location>
        <begin position="7"/>
        <end position="28"/>
    </location>
</feature>
<dbReference type="SUPFAM" id="SSF103464">
    <property type="entry name" value="Oligosaccharyltransferase subunit ost4p"/>
    <property type="match status" value="1"/>
</dbReference>
<evidence type="ECO:0000256" key="5">
    <source>
        <dbReference type="ARBA" id="ARBA00022824"/>
    </source>
</evidence>
<keyword evidence="6" id="KW-0735">Signal-anchor</keyword>
<evidence type="ECO:0000256" key="9">
    <source>
        <dbReference type="SAM" id="Phobius"/>
    </source>
</evidence>
<gene>
    <name evidence="10" type="primary">OST4</name>
</gene>
<dbReference type="PANTHER" id="PTHR48164">
    <property type="entry name" value="DOLICHYL-DIPHOSPHOOLIGOSACCHARIDE--PROTEIN GLYCOSYLTRANSFERASE SUBUNIT 4"/>
    <property type="match status" value="1"/>
</dbReference>
<evidence type="ECO:0000256" key="6">
    <source>
        <dbReference type="ARBA" id="ARBA00022968"/>
    </source>
</evidence>
<dbReference type="InterPro" id="IPR018943">
    <property type="entry name" value="Oligosaccaryltransferase"/>
</dbReference>
<accession>K7ARD6</accession>